<dbReference type="Gene3D" id="3.40.190.80">
    <property type="match status" value="1"/>
</dbReference>
<sequence>MSIDHDAVARVIREIAGTVIMPRFRRLASHEVSEKTPGDPVTVADLEAETMLTDRLLRLKPGSIVIGEEGVHADPALLESLESEPAVWLVDPIDGTLNFAAGLPLFCVMVAYLEHGVTRAAWIHDPVRDITAIAVDGQGTKLDGETIRLDAHGDLGRYAGCLHLRGDAGLMRAAAGNWSHMGPLLVLHCAGQEYLAMLSGRLNFAFYHNANPWDQLPGLLIHREAGGHAGQLDGSAYGLRAETRTAPLLVAPSLSCWQDIRRTLFELD</sequence>
<dbReference type="Proteomes" id="UP000193200">
    <property type="component" value="Unassembled WGS sequence"/>
</dbReference>
<evidence type="ECO:0000256" key="1">
    <source>
        <dbReference type="ARBA" id="ARBA00009759"/>
    </source>
</evidence>
<dbReference type="OrthoDB" id="9785695at2"/>
<gene>
    <name evidence="3" type="primary">suhB_3</name>
    <name evidence="3" type="ORF">OCH7691_02330</name>
</gene>
<keyword evidence="4" id="KW-1185">Reference proteome</keyword>
<evidence type="ECO:0000313" key="4">
    <source>
        <dbReference type="Proteomes" id="UP000193200"/>
    </source>
</evidence>
<feature type="binding site" evidence="2">
    <location>
        <position position="93"/>
    </location>
    <ligand>
        <name>Mg(2+)</name>
        <dbReference type="ChEBI" id="CHEBI:18420"/>
        <label>2</label>
    </ligand>
</feature>
<evidence type="ECO:0000256" key="2">
    <source>
        <dbReference type="PIRSR" id="PIRSR600760-2"/>
    </source>
</evidence>
<feature type="binding site" evidence="2">
    <location>
        <position position="91"/>
    </location>
    <ligand>
        <name>Mg(2+)</name>
        <dbReference type="ChEBI" id="CHEBI:18420"/>
        <label>1</label>
        <note>catalytic</note>
    </ligand>
</feature>
<dbReference type="EC" id="3.1.3.25" evidence="3"/>
<comment type="cofactor">
    <cofactor evidence="2">
        <name>Mg(2+)</name>
        <dbReference type="ChEBI" id="CHEBI:18420"/>
    </cofactor>
</comment>
<dbReference type="InParanoid" id="A0A1Y5T6A2"/>
<comment type="similarity">
    <text evidence="1">Belongs to the inositol monophosphatase superfamily.</text>
</comment>
<dbReference type="GO" id="GO:0008934">
    <property type="term" value="F:inositol monophosphate 1-phosphatase activity"/>
    <property type="evidence" value="ECO:0007669"/>
    <property type="project" value="TreeGrafter"/>
</dbReference>
<protein>
    <submittedName>
        <fullName evidence="3">Inositol-1-monophosphatase</fullName>
        <ecNumber evidence="3">3.1.3.25</ecNumber>
    </submittedName>
</protein>
<feature type="binding site" evidence="2">
    <location>
        <position position="68"/>
    </location>
    <ligand>
        <name>Mg(2+)</name>
        <dbReference type="ChEBI" id="CHEBI:18420"/>
        <label>1</label>
        <note>catalytic</note>
    </ligand>
</feature>
<dbReference type="PANTHER" id="PTHR20854">
    <property type="entry name" value="INOSITOL MONOPHOSPHATASE"/>
    <property type="match status" value="1"/>
</dbReference>
<dbReference type="CDD" id="cd01637">
    <property type="entry name" value="IMPase_like"/>
    <property type="match status" value="1"/>
</dbReference>
<dbReference type="Pfam" id="PF00459">
    <property type="entry name" value="Inositol_P"/>
    <property type="match status" value="1"/>
</dbReference>
<name>A0A1Y5T6A2_9PROT</name>
<feature type="binding site" evidence="2">
    <location>
        <position position="214"/>
    </location>
    <ligand>
        <name>Mg(2+)</name>
        <dbReference type="ChEBI" id="CHEBI:18420"/>
        <label>1</label>
        <note>catalytic</note>
    </ligand>
</feature>
<dbReference type="GO" id="GO:0007165">
    <property type="term" value="P:signal transduction"/>
    <property type="evidence" value="ECO:0007669"/>
    <property type="project" value="TreeGrafter"/>
</dbReference>
<organism evidence="3 4">
    <name type="scientific">Oceanibacterium hippocampi</name>
    <dbReference type="NCBI Taxonomy" id="745714"/>
    <lineage>
        <taxon>Bacteria</taxon>
        <taxon>Pseudomonadati</taxon>
        <taxon>Pseudomonadota</taxon>
        <taxon>Alphaproteobacteria</taxon>
        <taxon>Sneathiellales</taxon>
        <taxon>Sneathiellaceae</taxon>
        <taxon>Oceanibacterium</taxon>
    </lineage>
</organism>
<keyword evidence="2" id="KW-0460">Magnesium</keyword>
<proteinExistence type="inferred from homology"/>
<feature type="binding site" evidence="2">
    <location>
        <position position="94"/>
    </location>
    <ligand>
        <name>Mg(2+)</name>
        <dbReference type="ChEBI" id="CHEBI:18420"/>
        <label>1</label>
        <note>catalytic</note>
    </ligand>
</feature>
<keyword evidence="3" id="KW-0378">Hydrolase</keyword>
<dbReference type="SUPFAM" id="SSF56655">
    <property type="entry name" value="Carbohydrate phosphatase"/>
    <property type="match status" value="1"/>
</dbReference>
<reference evidence="3 4" key="1">
    <citation type="submission" date="2017-03" db="EMBL/GenBank/DDBJ databases">
        <authorList>
            <person name="Afonso C.L."/>
            <person name="Miller P.J."/>
            <person name="Scott M.A."/>
            <person name="Spackman E."/>
            <person name="Goraichik I."/>
            <person name="Dimitrov K.M."/>
            <person name="Suarez D.L."/>
            <person name="Swayne D.E."/>
        </authorList>
    </citation>
    <scope>NUCLEOTIDE SEQUENCE [LARGE SCALE GENOMIC DNA]</scope>
    <source>
        <strain evidence="3 4">CECT 7691</strain>
    </source>
</reference>
<dbReference type="RefSeq" id="WP_085883699.1">
    <property type="nucleotide sequence ID" value="NZ_FWFR01000002.1"/>
</dbReference>
<dbReference type="InterPro" id="IPR000760">
    <property type="entry name" value="Inositol_monophosphatase-like"/>
</dbReference>
<dbReference type="PANTHER" id="PTHR20854:SF4">
    <property type="entry name" value="INOSITOL-1-MONOPHOSPHATASE-RELATED"/>
    <property type="match status" value="1"/>
</dbReference>
<dbReference type="GO" id="GO:0046872">
    <property type="term" value="F:metal ion binding"/>
    <property type="evidence" value="ECO:0007669"/>
    <property type="project" value="UniProtKB-KW"/>
</dbReference>
<dbReference type="AlphaFoldDB" id="A0A1Y5T6A2"/>
<dbReference type="EMBL" id="FWFR01000002">
    <property type="protein sequence ID" value="SLN54730.1"/>
    <property type="molecule type" value="Genomic_DNA"/>
</dbReference>
<dbReference type="Gene3D" id="3.30.540.10">
    <property type="entry name" value="Fructose-1,6-Bisphosphatase, subunit A, domain 1"/>
    <property type="match status" value="1"/>
</dbReference>
<dbReference type="GO" id="GO:0006020">
    <property type="term" value="P:inositol metabolic process"/>
    <property type="evidence" value="ECO:0007669"/>
    <property type="project" value="TreeGrafter"/>
</dbReference>
<accession>A0A1Y5T6A2</accession>
<dbReference type="PRINTS" id="PR00377">
    <property type="entry name" value="IMPHPHTASES"/>
</dbReference>
<keyword evidence="2" id="KW-0479">Metal-binding</keyword>
<evidence type="ECO:0000313" key="3">
    <source>
        <dbReference type="EMBL" id="SLN54730.1"/>
    </source>
</evidence>